<keyword evidence="2" id="KW-1185">Reference proteome</keyword>
<dbReference type="Proteomes" id="UP000000310">
    <property type="component" value="Chromosome"/>
</dbReference>
<dbReference type="eggNOG" id="ENOG502ZNH6">
    <property type="taxonomic scope" value="Bacteria"/>
</dbReference>
<organism evidence="1 2">
    <name type="scientific">Pseudopedobacter saltans (strain ATCC 51119 / DSM 12145 / JCM 21818 / CCUG 39354 / LMG 10337 / NBRC 100064 / NCIMB 13643)</name>
    <name type="common">Pedobacter saltans</name>
    <dbReference type="NCBI Taxonomy" id="762903"/>
    <lineage>
        <taxon>Bacteria</taxon>
        <taxon>Pseudomonadati</taxon>
        <taxon>Bacteroidota</taxon>
        <taxon>Sphingobacteriia</taxon>
        <taxon>Sphingobacteriales</taxon>
        <taxon>Sphingobacteriaceae</taxon>
        <taxon>Pseudopedobacter</taxon>
    </lineage>
</organism>
<sequence>MIVRESKDTFTLIAQHDHATLSGEMFMMLKRDFVSAEHYESLSFAIFQHDRAWQVPDSAPIWDDLRQKPFDFNTYPEELKVSFYKNGIDQVDRVNSYSALLCSKHYSSFYQHSTDEIGRSFYEREIQRQKHLMGKLKVHKDFLDYQLRILKFCDDLSLYVCMNKVGASKVEEIDLFKKGFDNSELFNDRNDTKIVASYVDRKTISFNVSPFSKRFDVKVPVKVVRKERIAETGLLQAYKEEKFSHMLVQIGL</sequence>
<dbReference type="KEGG" id="psn:Pedsa_0151"/>
<reference evidence="2" key="2">
    <citation type="submission" date="2011-02" db="EMBL/GenBank/DDBJ databases">
        <title>The complete genome of Pedobacter saltans DSM 12145.</title>
        <authorList>
            <consortium name="US DOE Joint Genome Institute (JGI-PGF)"/>
            <person name="Lucas S."/>
            <person name="Copeland A."/>
            <person name="Lapidus A."/>
            <person name="Bruce D."/>
            <person name="Goodwin L."/>
            <person name="Pitluck S."/>
            <person name="Kyrpides N."/>
            <person name="Mavromatis K."/>
            <person name="Pagani I."/>
            <person name="Ivanova N."/>
            <person name="Ovchinnikova G."/>
            <person name="Lu M."/>
            <person name="Detter J.C."/>
            <person name="Han C."/>
            <person name="Land M."/>
            <person name="Hauser L."/>
            <person name="Markowitz V."/>
            <person name="Cheng J.-F."/>
            <person name="Hugenholtz P."/>
            <person name="Woyke T."/>
            <person name="Wu D."/>
            <person name="Tindall B."/>
            <person name="Pomrenke H.G."/>
            <person name="Brambilla E."/>
            <person name="Klenk H.-P."/>
            <person name="Eisen J.A."/>
        </authorList>
    </citation>
    <scope>NUCLEOTIDE SEQUENCE [LARGE SCALE GENOMIC DNA]</scope>
    <source>
        <strain evidence="2">ATCC 51119 / DSM 12145 / JCM 21818 / LMG 10337 / NBRC 100064 / NCIMB 13643</strain>
    </source>
</reference>
<dbReference type="OrthoDB" id="872894at2"/>
<dbReference type="RefSeq" id="WP_013631240.1">
    <property type="nucleotide sequence ID" value="NC_015177.1"/>
</dbReference>
<accession>F0SDL0</accession>
<name>F0SDL0_PSESL</name>
<proteinExistence type="predicted"/>
<dbReference type="InterPro" id="IPR024992">
    <property type="entry name" value="DUF3891"/>
</dbReference>
<evidence type="ECO:0008006" key="3">
    <source>
        <dbReference type="Google" id="ProtNLM"/>
    </source>
</evidence>
<dbReference type="EMBL" id="CP002545">
    <property type="protein sequence ID" value="ADY50737.1"/>
    <property type="molecule type" value="Genomic_DNA"/>
</dbReference>
<reference evidence="1 2" key="1">
    <citation type="journal article" date="2011" name="Stand. Genomic Sci.">
        <title>Complete genome sequence of the gliding, heparinolytic Pedobacter saltans type strain (113).</title>
        <authorList>
            <person name="Liolios K."/>
            <person name="Sikorski J."/>
            <person name="Lu M."/>
            <person name="Nolan M."/>
            <person name="Lapidus A."/>
            <person name="Lucas S."/>
            <person name="Hammon N."/>
            <person name="Deshpande S."/>
            <person name="Cheng J.F."/>
            <person name="Tapia R."/>
            <person name="Han C."/>
            <person name="Goodwin L."/>
            <person name="Pitluck S."/>
            <person name="Huntemann M."/>
            <person name="Ivanova N."/>
            <person name="Pagani I."/>
            <person name="Mavromatis K."/>
            <person name="Ovchinikova G."/>
            <person name="Pati A."/>
            <person name="Chen A."/>
            <person name="Palaniappan K."/>
            <person name="Land M."/>
            <person name="Hauser L."/>
            <person name="Brambilla E.M."/>
            <person name="Kotsyurbenko O."/>
            <person name="Rohde M."/>
            <person name="Tindall B.J."/>
            <person name="Abt B."/>
            <person name="Goker M."/>
            <person name="Detter J.C."/>
            <person name="Woyke T."/>
            <person name="Bristow J."/>
            <person name="Eisen J.A."/>
            <person name="Markowitz V."/>
            <person name="Hugenholtz P."/>
            <person name="Klenk H.P."/>
            <person name="Kyrpides N.C."/>
        </authorList>
    </citation>
    <scope>NUCLEOTIDE SEQUENCE [LARGE SCALE GENOMIC DNA]</scope>
    <source>
        <strain evidence="2">ATCC 51119 / DSM 12145 / JCM 21818 / LMG 10337 / NBRC 100064 / NCIMB 13643</strain>
    </source>
</reference>
<evidence type="ECO:0000313" key="1">
    <source>
        <dbReference type="EMBL" id="ADY50737.1"/>
    </source>
</evidence>
<gene>
    <name evidence="1" type="ordered locus">Pedsa_0151</name>
</gene>
<dbReference type="AlphaFoldDB" id="F0SDL0"/>
<dbReference type="STRING" id="762903.Pedsa_0151"/>
<protein>
    <recommendedName>
        <fullName evidence="3">DUF3891 domain-containing protein</fullName>
    </recommendedName>
</protein>
<dbReference type="Pfam" id="PF13030">
    <property type="entry name" value="DUF3891"/>
    <property type="match status" value="1"/>
</dbReference>
<dbReference type="HOGENOM" id="CLU_076871_0_0_10"/>
<evidence type="ECO:0000313" key="2">
    <source>
        <dbReference type="Proteomes" id="UP000000310"/>
    </source>
</evidence>